<keyword evidence="2" id="KW-1185">Reference proteome</keyword>
<evidence type="ECO:0000313" key="2">
    <source>
        <dbReference type="Proteomes" id="UP000590749"/>
    </source>
</evidence>
<organism evidence="1 2">
    <name type="scientific">Actinoplanes campanulatus</name>
    <dbReference type="NCBI Taxonomy" id="113559"/>
    <lineage>
        <taxon>Bacteria</taxon>
        <taxon>Bacillati</taxon>
        <taxon>Actinomycetota</taxon>
        <taxon>Actinomycetes</taxon>
        <taxon>Micromonosporales</taxon>
        <taxon>Micromonosporaceae</taxon>
        <taxon>Actinoplanes</taxon>
    </lineage>
</organism>
<accession>A0A7W5ALR0</accession>
<dbReference type="EMBL" id="JACHXF010000015">
    <property type="protein sequence ID" value="MBB3098460.1"/>
    <property type="molecule type" value="Genomic_DNA"/>
</dbReference>
<dbReference type="Proteomes" id="UP000590749">
    <property type="component" value="Unassembled WGS sequence"/>
</dbReference>
<evidence type="ECO:0000313" key="1">
    <source>
        <dbReference type="EMBL" id="MBB3098460.1"/>
    </source>
</evidence>
<dbReference type="AlphaFoldDB" id="A0A7W5ALR0"/>
<proteinExistence type="predicted"/>
<gene>
    <name evidence="1" type="ORF">FHR83_006159</name>
</gene>
<name>A0A7W5ALR0_9ACTN</name>
<dbReference type="RefSeq" id="WP_229795182.1">
    <property type="nucleotide sequence ID" value="NZ_BMPW01000017.1"/>
</dbReference>
<comment type="caution">
    <text evidence="1">The sequence shown here is derived from an EMBL/GenBank/DDBJ whole genome shotgun (WGS) entry which is preliminary data.</text>
</comment>
<sequence length="227" mass="24905">MKTLRAQRIRVPTVVLALFKARDLTLSLDRARDLTLDLDLDLDLDPARDLASGLYRVLVLARVRARVRDRDLVRAHDLIHAHDIARDVARALDLDRARNRAGARARACHLDLDRLWDLIEAIDAARCTAKALVADLAACVPAGQEAASGPVRPARMAARLTRGAARVLPAGARSRYADEFASELYELAAAGASRAAQVIYGLRLFDRAWVLRAELRAAVVRGKAARP</sequence>
<protein>
    <submittedName>
        <fullName evidence="1">Uncharacterized protein</fullName>
    </submittedName>
</protein>
<reference evidence="1 2" key="1">
    <citation type="submission" date="2020-08" db="EMBL/GenBank/DDBJ databases">
        <title>Genomic Encyclopedia of Type Strains, Phase III (KMG-III): the genomes of soil and plant-associated and newly described type strains.</title>
        <authorList>
            <person name="Whitman W."/>
        </authorList>
    </citation>
    <scope>NUCLEOTIDE SEQUENCE [LARGE SCALE GENOMIC DNA]</scope>
    <source>
        <strain evidence="1 2">CECT 3287</strain>
    </source>
</reference>